<name>A0A369I4K6_9BACT</name>
<dbReference type="Gene3D" id="3.90.70.10">
    <property type="entry name" value="Cysteine proteinases"/>
    <property type="match status" value="1"/>
</dbReference>
<comment type="caution">
    <text evidence="3">The sequence shown here is derived from an EMBL/GenBank/DDBJ whole genome shotgun (WGS) entry which is preliminary data.</text>
</comment>
<reference evidence="3 4" key="1">
    <citation type="submission" date="2018-07" db="EMBL/GenBank/DDBJ databases">
        <title>Genome analysis of Runella aurantiaca.</title>
        <authorList>
            <person name="Yang X."/>
        </authorList>
    </citation>
    <scope>NUCLEOTIDE SEQUENCE [LARGE SCALE GENOMIC DNA]</scope>
    <source>
        <strain evidence="3 4">YX9</strain>
    </source>
</reference>
<dbReference type="InterPro" id="IPR005074">
    <property type="entry name" value="Peptidase_C39"/>
</dbReference>
<dbReference type="Proteomes" id="UP000253141">
    <property type="component" value="Unassembled WGS sequence"/>
</dbReference>
<dbReference type="GO" id="GO:0006508">
    <property type="term" value="P:proteolysis"/>
    <property type="evidence" value="ECO:0007669"/>
    <property type="project" value="InterPro"/>
</dbReference>
<proteinExistence type="predicted"/>
<evidence type="ECO:0000256" key="1">
    <source>
        <dbReference type="SAM" id="Phobius"/>
    </source>
</evidence>
<gene>
    <name evidence="3" type="ORF">DVG78_20540</name>
</gene>
<dbReference type="GO" id="GO:0008233">
    <property type="term" value="F:peptidase activity"/>
    <property type="evidence" value="ECO:0007669"/>
    <property type="project" value="InterPro"/>
</dbReference>
<dbReference type="GO" id="GO:0016020">
    <property type="term" value="C:membrane"/>
    <property type="evidence" value="ECO:0007669"/>
    <property type="project" value="InterPro"/>
</dbReference>
<keyword evidence="4" id="KW-1185">Reference proteome</keyword>
<keyword evidence="1" id="KW-0472">Membrane</keyword>
<feature type="transmembrane region" description="Helical" evidence="1">
    <location>
        <begin position="146"/>
        <end position="166"/>
    </location>
</feature>
<dbReference type="GO" id="GO:0005524">
    <property type="term" value="F:ATP binding"/>
    <property type="evidence" value="ECO:0007669"/>
    <property type="project" value="InterPro"/>
</dbReference>
<keyword evidence="1" id="KW-1133">Transmembrane helix</keyword>
<feature type="domain" description="Peptidase C39" evidence="2">
    <location>
        <begin position="2"/>
        <end position="123"/>
    </location>
</feature>
<sequence length="229" mass="25779">MKLNPSEKNAFEATNMLLYLSKVRVTARSLRNALWQHPDFPSLSALSDVLTDFNVPNMATRLTPDRLPEIPLPALAQLQVDSGVFVPVRKVGSTVEWLHSQRGWQTDSYNDFVHKWTGVALLIAPDATSGEREYTKNRRREWIGSLRIPFIMSAILVCLGVVLWSLLQKFPFTSHLSYYGLLATKLAGTIVSGCWFGTALTPKTLFYRKYAKSIAVVIAKISFNHPLLK</sequence>
<dbReference type="EMBL" id="QPIW01000020">
    <property type="protein sequence ID" value="RDB03972.1"/>
    <property type="molecule type" value="Genomic_DNA"/>
</dbReference>
<dbReference type="AlphaFoldDB" id="A0A369I4K6"/>
<dbReference type="Pfam" id="PF03412">
    <property type="entry name" value="Peptidase_C39"/>
    <property type="match status" value="1"/>
</dbReference>
<evidence type="ECO:0000313" key="4">
    <source>
        <dbReference type="Proteomes" id="UP000253141"/>
    </source>
</evidence>
<feature type="transmembrane region" description="Helical" evidence="1">
    <location>
        <begin position="178"/>
        <end position="200"/>
    </location>
</feature>
<protein>
    <recommendedName>
        <fullName evidence="2">Peptidase C39 domain-containing protein</fullName>
    </recommendedName>
</protein>
<keyword evidence="1" id="KW-0812">Transmembrane</keyword>
<dbReference type="OrthoDB" id="1100563at2"/>
<evidence type="ECO:0000259" key="2">
    <source>
        <dbReference type="PROSITE" id="PS50990"/>
    </source>
</evidence>
<evidence type="ECO:0000313" key="3">
    <source>
        <dbReference type="EMBL" id="RDB03972.1"/>
    </source>
</evidence>
<dbReference type="RefSeq" id="WP_114462916.1">
    <property type="nucleotide sequence ID" value="NZ_QPIW01000020.1"/>
</dbReference>
<organism evidence="3 4">
    <name type="scientific">Runella aurantiaca</name>
    <dbReference type="NCBI Taxonomy" id="2282308"/>
    <lineage>
        <taxon>Bacteria</taxon>
        <taxon>Pseudomonadati</taxon>
        <taxon>Bacteroidota</taxon>
        <taxon>Cytophagia</taxon>
        <taxon>Cytophagales</taxon>
        <taxon>Spirosomataceae</taxon>
        <taxon>Runella</taxon>
    </lineage>
</organism>
<dbReference type="PROSITE" id="PS50990">
    <property type="entry name" value="PEPTIDASE_C39"/>
    <property type="match status" value="1"/>
</dbReference>
<accession>A0A369I4K6</accession>